<dbReference type="InterPro" id="IPR054840">
    <property type="entry name" value="hydcarot_desat_CrtD"/>
</dbReference>
<dbReference type="PANTHER" id="PTHR43734:SF7">
    <property type="entry name" value="4,4'-DIAPONEUROSPORENE OXYGENASE"/>
    <property type="match status" value="1"/>
</dbReference>
<dbReference type="OrthoDB" id="9774675at2"/>
<dbReference type="GO" id="GO:0016117">
    <property type="term" value="P:carotenoid biosynthetic process"/>
    <property type="evidence" value="ECO:0007669"/>
    <property type="project" value="UniProtKB-KW"/>
</dbReference>
<evidence type="ECO:0000313" key="8">
    <source>
        <dbReference type="Proteomes" id="UP000008720"/>
    </source>
</evidence>
<keyword evidence="3 5" id="KW-0125">Carotenoid biosynthesis</keyword>
<dbReference type="SUPFAM" id="SSF51905">
    <property type="entry name" value="FAD/NAD(P)-binding domain"/>
    <property type="match status" value="1"/>
</dbReference>
<dbReference type="eggNOG" id="COG1233">
    <property type="taxonomic scope" value="Bacteria"/>
</dbReference>
<dbReference type="GO" id="GO:0016491">
    <property type="term" value="F:oxidoreductase activity"/>
    <property type="evidence" value="ECO:0007669"/>
    <property type="project" value="UniProtKB-KW"/>
</dbReference>
<dbReference type="PANTHER" id="PTHR43734">
    <property type="entry name" value="PHYTOENE DESATURASE"/>
    <property type="match status" value="1"/>
</dbReference>
<reference evidence="7 8" key="1">
    <citation type="journal article" date="2011" name="Stand. Genomic Sci.">
        <title>Complete genome sequence of Marivirga tractuosa type strain (H-43).</title>
        <authorList>
            <person name="Pagani I."/>
            <person name="Chertkov O."/>
            <person name="Lapidus A."/>
            <person name="Lucas S."/>
            <person name="Del Rio T.G."/>
            <person name="Tice H."/>
            <person name="Copeland A."/>
            <person name="Cheng J.F."/>
            <person name="Nolan M."/>
            <person name="Saunders E."/>
            <person name="Pitluck S."/>
            <person name="Held B."/>
            <person name="Goodwin L."/>
            <person name="Liolios K."/>
            <person name="Ovchinikova G."/>
            <person name="Ivanova N."/>
            <person name="Mavromatis K."/>
            <person name="Pati A."/>
            <person name="Chen A."/>
            <person name="Palaniappan K."/>
            <person name="Land M."/>
            <person name="Hauser L."/>
            <person name="Jeffries C.D."/>
            <person name="Detter J.C."/>
            <person name="Han C."/>
            <person name="Tapia R."/>
            <person name="Ngatchou-Djao O.D."/>
            <person name="Rohde M."/>
            <person name="Goker M."/>
            <person name="Spring S."/>
            <person name="Sikorski J."/>
            <person name="Woyke T."/>
            <person name="Bristow J."/>
            <person name="Eisen J.A."/>
            <person name="Markowitz V."/>
            <person name="Hugenholtz P."/>
            <person name="Klenk H.P."/>
            <person name="Kyrpides N.C."/>
        </authorList>
    </citation>
    <scope>NUCLEOTIDE SEQUENCE [LARGE SCALE GENOMIC DNA]</scope>
    <source>
        <strain evidence="8">ATCC 23168 / DSM 4126 / NBRC 15989 / NCIMB 1408 / VKM B-1430 / H-43</strain>
    </source>
</reference>
<accession>E4TTD1</accession>
<evidence type="ECO:0000313" key="7">
    <source>
        <dbReference type="EMBL" id="ADR21961.1"/>
    </source>
</evidence>
<proteinExistence type="inferred from homology"/>
<dbReference type="NCBIfam" id="TIGR02734">
    <property type="entry name" value="crtI_fam"/>
    <property type="match status" value="1"/>
</dbReference>
<dbReference type="RefSeq" id="WP_013454104.1">
    <property type="nucleotide sequence ID" value="NC_014759.1"/>
</dbReference>
<dbReference type="STRING" id="643867.Ftrac_1976"/>
<protein>
    <submittedName>
        <fullName evidence="7">Phytoene desaturase</fullName>
    </submittedName>
</protein>
<evidence type="ECO:0000256" key="4">
    <source>
        <dbReference type="ARBA" id="ARBA00023002"/>
    </source>
</evidence>
<dbReference type="HOGENOM" id="CLU_019722_2_1_10"/>
<dbReference type="InterPro" id="IPR002937">
    <property type="entry name" value="Amino_oxidase"/>
</dbReference>
<evidence type="ECO:0000256" key="2">
    <source>
        <dbReference type="ARBA" id="ARBA00006046"/>
    </source>
</evidence>
<gene>
    <name evidence="7" type="ordered locus">Ftrac_1976</name>
</gene>
<evidence type="ECO:0000259" key="6">
    <source>
        <dbReference type="Pfam" id="PF01593"/>
    </source>
</evidence>
<dbReference type="KEGG" id="mtt:Ftrac_1976"/>
<sequence length="488" mass="55218">MNAIIIGAGIGGIATSIRLAKNGYKVDVYEQNSYPGGKLSLIEQDGFRFDAGPSLFTLPELVDDLVKLQNENSNIEFPYKKLDESCRYFWEDGKRITAYTEPKKFGAEVEKVFKVPAKTITDYIKNAEFKYEKSARIFLEKSLHKTSTFLSKEILPALLNIYKFGLFESMNQVNQRKLKDPKLVQLFNRFATYNGSDPYQAPGILTSIANLELNKGTFYPKNGMYQITDTLVKVAESLGVKFHYNAAVENIKVEDKEAKGVVANGEFISADLVVSNMDIYPTYKKLLSKEKQPEPILNQERSSSALIFYWGIAREFEELGLHNIFFSEDYRKEFDHIFKKKAVAPDPTVYVNITSKHSPEDAPEGMENWFVMVNVPANNGQDWDKLIPEIKESVLQKLERMLKTDISRHIKTESILEPRTIESKTSSYQGALYGSSSNNRYAAFLRHPNFHQKIKNLYFSGGSVHPGGGIPLCLLSAKIIDDLSPSAK</sequence>
<dbReference type="Proteomes" id="UP000008720">
    <property type="component" value="Chromosome"/>
</dbReference>
<evidence type="ECO:0000256" key="3">
    <source>
        <dbReference type="ARBA" id="ARBA00022746"/>
    </source>
</evidence>
<keyword evidence="8" id="KW-1185">Reference proteome</keyword>
<dbReference type="InterPro" id="IPR036188">
    <property type="entry name" value="FAD/NAD-bd_sf"/>
</dbReference>
<organism evidence="7 8">
    <name type="scientific">Marivirga tractuosa (strain ATCC 23168 / DSM 4126 / NBRC 15989 / NCIMB 1408 / VKM B-1430 / H-43)</name>
    <name type="common">Microscilla tractuosa</name>
    <name type="synonym">Flexibacter tractuosus</name>
    <dbReference type="NCBI Taxonomy" id="643867"/>
    <lineage>
        <taxon>Bacteria</taxon>
        <taxon>Pseudomonadati</taxon>
        <taxon>Bacteroidota</taxon>
        <taxon>Cytophagia</taxon>
        <taxon>Cytophagales</taxon>
        <taxon>Marivirgaceae</taxon>
        <taxon>Marivirga</taxon>
    </lineage>
</organism>
<evidence type="ECO:0000256" key="1">
    <source>
        <dbReference type="ARBA" id="ARBA00004829"/>
    </source>
</evidence>
<comment type="similarity">
    <text evidence="2 5">Belongs to the carotenoid/retinoid oxidoreductase family.</text>
</comment>
<comment type="pathway">
    <text evidence="1 5">Carotenoid biosynthesis.</text>
</comment>
<feature type="domain" description="Amine oxidase" evidence="6">
    <location>
        <begin position="10"/>
        <end position="478"/>
    </location>
</feature>
<dbReference type="AlphaFoldDB" id="E4TTD1"/>
<name>E4TTD1_MARTH</name>
<dbReference type="InterPro" id="IPR014105">
    <property type="entry name" value="Carotenoid/retinoid_OxRdtase"/>
</dbReference>
<keyword evidence="4 5" id="KW-0560">Oxidoreductase</keyword>
<evidence type="ECO:0000256" key="5">
    <source>
        <dbReference type="RuleBase" id="RU362075"/>
    </source>
</evidence>
<dbReference type="EMBL" id="CP002349">
    <property type="protein sequence ID" value="ADR21961.1"/>
    <property type="molecule type" value="Genomic_DNA"/>
</dbReference>
<dbReference type="NCBIfam" id="NF042421">
    <property type="entry name" value="hydcarot_desat_CrtD"/>
    <property type="match status" value="1"/>
</dbReference>
<dbReference type="Gene3D" id="3.50.50.60">
    <property type="entry name" value="FAD/NAD(P)-binding domain"/>
    <property type="match status" value="2"/>
</dbReference>
<dbReference type="Pfam" id="PF01593">
    <property type="entry name" value="Amino_oxidase"/>
    <property type="match status" value="1"/>
</dbReference>